<dbReference type="InterPro" id="IPR018062">
    <property type="entry name" value="HTH_AraC-typ_CS"/>
</dbReference>
<dbReference type="GeneID" id="69974795"/>
<dbReference type="Gene3D" id="1.10.10.60">
    <property type="entry name" value="Homeodomain-like"/>
    <property type="match status" value="1"/>
</dbReference>
<dbReference type="PANTHER" id="PTHR46796:SF6">
    <property type="entry name" value="ARAC SUBFAMILY"/>
    <property type="match status" value="1"/>
</dbReference>
<dbReference type="SMART" id="SM00342">
    <property type="entry name" value="HTH_ARAC"/>
    <property type="match status" value="1"/>
</dbReference>
<evidence type="ECO:0000313" key="6">
    <source>
        <dbReference type="Proteomes" id="UP000019146"/>
    </source>
</evidence>
<dbReference type="PROSITE" id="PS01124">
    <property type="entry name" value="HTH_ARAC_FAMILY_2"/>
    <property type="match status" value="1"/>
</dbReference>
<evidence type="ECO:0000259" key="4">
    <source>
        <dbReference type="PROSITE" id="PS01124"/>
    </source>
</evidence>
<evidence type="ECO:0000256" key="1">
    <source>
        <dbReference type="ARBA" id="ARBA00023015"/>
    </source>
</evidence>
<dbReference type="PANTHER" id="PTHR46796">
    <property type="entry name" value="HTH-TYPE TRANSCRIPTIONAL ACTIVATOR RHAS-RELATED"/>
    <property type="match status" value="1"/>
</dbReference>
<gene>
    <name evidence="5" type="ORF">K788_0001774</name>
</gene>
<dbReference type="PROSITE" id="PS00041">
    <property type="entry name" value="HTH_ARAC_FAMILY_1"/>
    <property type="match status" value="1"/>
</dbReference>
<evidence type="ECO:0000256" key="3">
    <source>
        <dbReference type="ARBA" id="ARBA00023163"/>
    </source>
</evidence>
<dbReference type="PRINTS" id="PR00032">
    <property type="entry name" value="HTHARAC"/>
</dbReference>
<dbReference type="InterPro" id="IPR009057">
    <property type="entry name" value="Homeodomain-like_sf"/>
</dbReference>
<dbReference type="Proteomes" id="UP000019146">
    <property type="component" value="Plasmid unnamed"/>
</dbReference>
<dbReference type="AlphaFoldDB" id="A0A0P0RR03"/>
<reference evidence="5 6" key="1">
    <citation type="journal article" date="2014" name="Genome Announc.">
        <title>Draft Genome Sequence of the Haloacid-Degrading Burkholderia caribensis Strain MBA4.</title>
        <authorList>
            <person name="Pan Y."/>
            <person name="Kong K.F."/>
            <person name="Tsang J.S."/>
        </authorList>
    </citation>
    <scope>NUCLEOTIDE SEQUENCE [LARGE SCALE GENOMIC DNA]</scope>
    <source>
        <strain evidence="5 6">MBA4</strain>
        <plasmid evidence="6">Plasmid</plasmid>
    </source>
</reference>
<evidence type="ECO:0000256" key="2">
    <source>
        <dbReference type="ARBA" id="ARBA00023125"/>
    </source>
</evidence>
<organism evidence="5 6">
    <name type="scientific">Paraburkholderia caribensis MBA4</name>
    <dbReference type="NCBI Taxonomy" id="1323664"/>
    <lineage>
        <taxon>Bacteria</taxon>
        <taxon>Pseudomonadati</taxon>
        <taxon>Pseudomonadota</taxon>
        <taxon>Betaproteobacteria</taxon>
        <taxon>Burkholderiales</taxon>
        <taxon>Burkholderiaceae</taxon>
        <taxon>Paraburkholderia</taxon>
    </lineage>
</organism>
<keyword evidence="5" id="KW-0614">Plasmid</keyword>
<geneLocation type="plasmid" evidence="6"/>
<dbReference type="InterPro" id="IPR018060">
    <property type="entry name" value="HTH_AraC"/>
</dbReference>
<dbReference type="Pfam" id="PF12833">
    <property type="entry name" value="HTH_18"/>
    <property type="match status" value="1"/>
</dbReference>
<dbReference type="Pfam" id="PF14525">
    <property type="entry name" value="AraC_binding_2"/>
    <property type="match status" value="1"/>
</dbReference>
<dbReference type="KEGG" id="bcai:K788_0001774"/>
<dbReference type="GO" id="GO:0003700">
    <property type="term" value="F:DNA-binding transcription factor activity"/>
    <property type="evidence" value="ECO:0007669"/>
    <property type="project" value="InterPro"/>
</dbReference>
<keyword evidence="3" id="KW-0804">Transcription</keyword>
<accession>A0A0P0RR03</accession>
<sequence length="330" mass="36836">MKIEHPTDGPPRLPWAHDYFSTASESPQQQLLAWRHRIGHILDVPVARSQRESGFQGSIDSYRVADLAFMDCRTDAVLQTRTAARISTDNVRQFVFHVLVDGQIETKTGLYPKHVATQLRPGILALDMGQPMRMERTDCRLLAIFLPRDMLESVLPEPESIHGNVIEYDSPLARLIPGYLAALSQTAQSTDPAGFHDALKTCTMLIAAAFGKRTGRAGGARAAARAAVFGTLRRYIEANLHEPDLSPDSVLLASQLSRPTLYRLFESEGGLATYIRNRRLSQAADELRRYPNKAVVEIAYGLGFNSASDFNRAFRRAFDMSPLDYRMFAL</sequence>
<dbReference type="InterPro" id="IPR020449">
    <property type="entry name" value="Tscrpt_reg_AraC-type_HTH"/>
</dbReference>
<dbReference type="RefSeq" id="WP_051453818.1">
    <property type="nucleotide sequence ID" value="NZ_CP012748.1"/>
</dbReference>
<protein>
    <submittedName>
        <fullName evidence="5">Transcriptional regulator, AraC family</fullName>
    </submittedName>
</protein>
<name>A0A0P0RR03_9BURK</name>
<feature type="domain" description="HTH araC/xylS-type" evidence="4">
    <location>
        <begin position="230"/>
        <end position="328"/>
    </location>
</feature>
<dbReference type="SUPFAM" id="SSF46689">
    <property type="entry name" value="Homeodomain-like"/>
    <property type="match status" value="1"/>
</dbReference>
<dbReference type="InterPro" id="IPR050204">
    <property type="entry name" value="AraC_XylS_family_regulators"/>
</dbReference>
<dbReference type="GO" id="GO:0043565">
    <property type="term" value="F:sequence-specific DNA binding"/>
    <property type="evidence" value="ECO:0007669"/>
    <property type="project" value="InterPro"/>
</dbReference>
<dbReference type="EMBL" id="CP012748">
    <property type="protein sequence ID" value="ALL71433.1"/>
    <property type="molecule type" value="Genomic_DNA"/>
</dbReference>
<dbReference type="InterPro" id="IPR035418">
    <property type="entry name" value="AraC-bd_2"/>
</dbReference>
<keyword evidence="1" id="KW-0805">Transcription regulation</keyword>
<evidence type="ECO:0000313" key="5">
    <source>
        <dbReference type="EMBL" id="ALL71433.1"/>
    </source>
</evidence>
<keyword evidence="2" id="KW-0238">DNA-binding</keyword>
<proteinExistence type="predicted"/>